<proteinExistence type="predicted"/>
<keyword evidence="2" id="KW-1185">Reference proteome</keyword>
<dbReference type="AlphaFoldDB" id="A0A5J6SNJ8"/>
<organism evidence="1 2">
    <name type="scientific">Psychrobacillus glaciei</name>
    <dbReference type="NCBI Taxonomy" id="2283160"/>
    <lineage>
        <taxon>Bacteria</taxon>
        <taxon>Bacillati</taxon>
        <taxon>Bacillota</taxon>
        <taxon>Bacilli</taxon>
        <taxon>Bacillales</taxon>
        <taxon>Bacillaceae</taxon>
        <taxon>Psychrobacillus</taxon>
    </lineage>
</organism>
<dbReference type="Proteomes" id="UP000325517">
    <property type="component" value="Chromosome"/>
</dbReference>
<sequence>MKKVFITLVISFVILIIFPFPVHGEEVDEQKKGVLSGTIDQLVSMTEKFVDSVKENVSKTAPSKEAEEIPPILKPITDVVHDVEENTSPAIEQVITDVTEITKSTVPKLVNVVDETIDILPEVPIVTPVLTKVSKSTKKVTIGIQKTVKTGDETVKQVIEFAGSVVESKSENILSEETSTTDSSIAPKLAEQIINFTPPVPVSKEEISISEIEKTAEIPIDQPVLKTNSEAEEGNAGQEADKFQIEEEYDFAVIETNRNMKNKKHVHIPVLPINPMEQNQKIVISNTPMITNNTNVTSSSVSLIIGGDIHMGYLPSYVLLKELGRKKWYHKNSYAIIQWLHTPLRKPPEKTPFLYVI</sequence>
<evidence type="ECO:0000313" key="2">
    <source>
        <dbReference type="Proteomes" id="UP000325517"/>
    </source>
</evidence>
<dbReference type="KEGG" id="psyo:PB01_02580"/>
<reference evidence="1 2" key="1">
    <citation type="submission" date="2018-07" db="EMBL/GenBank/DDBJ databases">
        <title>Complete genome sequence of Psychrobacillus sp. PB01, isolated from iceberg, and comparative genome analysis of Psychrobacillus strains.</title>
        <authorList>
            <person name="Lee P.C."/>
        </authorList>
    </citation>
    <scope>NUCLEOTIDE SEQUENCE [LARGE SCALE GENOMIC DNA]</scope>
    <source>
        <strain evidence="1 2">PB01</strain>
    </source>
</reference>
<name>A0A5J6SNJ8_9BACI</name>
<accession>A0A5J6SNJ8</accession>
<protein>
    <submittedName>
        <fullName evidence="1">Uncharacterized protein</fullName>
    </submittedName>
</protein>
<gene>
    <name evidence="1" type="ORF">PB01_02580</name>
</gene>
<dbReference type="RefSeq" id="WP_225986144.1">
    <property type="nucleotide sequence ID" value="NZ_CP031223.1"/>
</dbReference>
<dbReference type="EMBL" id="CP031223">
    <property type="protein sequence ID" value="QFF97787.1"/>
    <property type="molecule type" value="Genomic_DNA"/>
</dbReference>
<evidence type="ECO:0000313" key="1">
    <source>
        <dbReference type="EMBL" id="QFF97787.1"/>
    </source>
</evidence>